<name>A0AAW8EPI9_VARPD</name>
<dbReference type="EMBL" id="JAUSRV010000020">
    <property type="protein sequence ID" value="MDP9974930.1"/>
    <property type="molecule type" value="Genomic_DNA"/>
</dbReference>
<dbReference type="Proteomes" id="UP001224845">
    <property type="component" value="Unassembled WGS sequence"/>
</dbReference>
<gene>
    <name evidence="1" type="ORF">J2W39_006214</name>
</gene>
<sequence length="63" mass="6702">MPKGLDYDVTILAGDIVAPGRMAARWLRDSARFGDKPIVQIAALELVTGRGASRHSSGKALHS</sequence>
<proteinExistence type="predicted"/>
<evidence type="ECO:0000313" key="2">
    <source>
        <dbReference type="Proteomes" id="UP001224845"/>
    </source>
</evidence>
<evidence type="ECO:0000313" key="1">
    <source>
        <dbReference type="EMBL" id="MDP9974930.1"/>
    </source>
</evidence>
<organism evidence="1 2">
    <name type="scientific">Variovorax paradoxus</name>
    <dbReference type="NCBI Taxonomy" id="34073"/>
    <lineage>
        <taxon>Bacteria</taxon>
        <taxon>Pseudomonadati</taxon>
        <taxon>Pseudomonadota</taxon>
        <taxon>Betaproteobacteria</taxon>
        <taxon>Burkholderiales</taxon>
        <taxon>Comamonadaceae</taxon>
        <taxon>Variovorax</taxon>
    </lineage>
</organism>
<accession>A0AAW8EPI9</accession>
<dbReference type="RefSeq" id="WP_307596963.1">
    <property type="nucleotide sequence ID" value="NZ_JAUSRV010000020.1"/>
</dbReference>
<dbReference type="AlphaFoldDB" id="A0AAW8EPI9"/>
<reference evidence="1" key="1">
    <citation type="submission" date="2023-07" db="EMBL/GenBank/DDBJ databases">
        <title>Sorghum-associated microbial communities from plants grown in Nebraska, USA.</title>
        <authorList>
            <person name="Schachtman D."/>
        </authorList>
    </citation>
    <scope>NUCLEOTIDE SEQUENCE</scope>
    <source>
        <strain evidence="1">DS3315</strain>
    </source>
</reference>
<comment type="caution">
    <text evidence="1">The sequence shown here is derived from an EMBL/GenBank/DDBJ whole genome shotgun (WGS) entry which is preliminary data.</text>
</comment>
<protein>
    <submittedName>
        <fullName evidence="1">Uncharacterized protein</fullName>
    </submittedName>
</protein>